<keyword evidence="8" id="KW-0539">Nucleus</keyword>
<dbReference type="Pfam" id="PF00628">
    <property type="entry name" value="PHD"/>
    <property type="match status" value="1"/>
</dbReference>
<dbReference type="SMART" id="SM00249">
    <property type="entry name" value="PHD"/>
    <property type="match status" value="3"/>
</dbReference>
<dbReference type="GO" id="GO:0044666">
    <property type="term" value="C:MLL3/4 complex"/>
    <property type="evidence" value="ECO:0007669"/>
    <property type="project" value="TreeGrafter"/>
</dbReference>
<dbReference type="GO" id="GO:0045944">
    <property type="term" value="P:positive regulation of transcription by RNA polymerase II"/>
    <property type="evidence" value="ECO:0007669"/>
    <property type="project" value="TreeGrafter"/>
</dbReference>
<dbReference type="InterPro" id="IPR019787">
    <property type="entry name" value="Znf_PHD-finger"/>
</dbReference>
<feature type="compositionally biased region" description="Polar residues" evidence="10">
    <location>
        <begin position="622"/>
        <end position="631"/>
    </location>
</feature>
<keyword evidence="6" id="KW-0805">Transcription regulation</keyword>
<gene>
    <name evidence="13" type="ORF">WMY93_029605</name>
</gene>
<keyword evidence="7" id="KW-0804">Transcription</keyword>
<reference evidence="14" key="1">
    <citation type="submission" date="2024-04" db="EMBL/GenBank/DDBJ databases">
        <title>Salinicola lusitanus LLJ914,a marine bacterium isolated from the Okinawa Trough.</title>
        <authorList>
            <person name="Li J."/>
        </authorList>
    </citation>
    <scope>NUCLEOTIDE SEQUENCE [LARGE SCALE GENOMIC DNA]</scope>
</reference>
<dbReference type="EMBL" id="JBBPFD010000022">
    <property type="protein sequence ID" value="KAK7881196.1"/>
    <property type="molecule type" value="Genomic_DNA"/>
</dbReference>
<feature type="compositionally biased region" description="Pro residues" evidence="10">
    <location>
        <begin position="449"/>
        <end position="462"/>
    </location>
</feature>
<feature type="compositionally biased region" description="Polar residues" evidence="10">
    <location>
        <begin position="533"/>
        <end position="553"/>
    </location>
</feature>
<organism evidence="13 14">
    <name type="scientific">Mugilogobius chulae</name>
    <name type="common">yellowstripe goby</name>
    <dbReference type="NCBI Taxonomy" id="88201"/>
    <lineage>
        <taxon>Eukaryota</taxon>
        <taxon>Metazoa</taxon>
        <taxon>Chordata</taxon>
        <taxon>Craniata</taxon>
        <taxon>Vertebrata</taxon>
        <taxon>Euteleostomi</taxon>
        <taxon>Actinopterygii</taxon>
        <taxon>Neopterygii</taxon>
        <taxon>Teleostei</taxon>
        <taxon>Neoteleostei</taxon>
        <taxon>Acanthomorphata</taxon>
        <taxon>Gobiaria</taxon>
        <taxon>Gobiiformes</taxon>
        <taxon>Gobioidei</taxon>
        <taxon>Gobiidae</taxon>
        <taxon>Gobionellinae</taxon>
        <taxon>Mugilogobius</taxon>
    </lineage>
</organism>
<feature type="compositionally biased region" description="Low complexity" evidence="10">
    <location>
        <begin position="480"/>
        <end position="489"/>
    </location>
</feature>
<feature type="compositionally biased region" description="Basic and acidic residues" evidence="10">
    <location>
        <begin position="468"/>
        <end position="479"/>
    </location>
</feature>
<feature type="compositionally biased region" description="Basic residues" evidence="10">
    <location>
        <begin position="41"/>
        <end position="67"/>
    </location>
</feature>
<dbReference type="GO" id="GO:0042800">
    <property type="term" value="F:histone H3K4 methyltransferase activity"/>
    <property type="evidence" value="ECO:0007669"/>
    <property type="project" value="TreeGrafter"/>
</dbReference>
<feature type="compositionally biased region" description="Basic and acidic residues" evidence="10">
    <location>
        <begin position="643"/>
        <end position="677"/>
    </location>
</feature>
<evidence type="ECO:0000256" key="6">
    <source>
        <dbReference type="ARBA" id="ARBA00023015"/>
    </source>
</evidence>
<evidence type="ECO:0000256" key="10">
    <source>
        <dbReference type="SAM" id="MobiDB-lite"/>
    </source>
</evidence>
<evidence type="ECO:0000313" key="13">
    <source>
        <dbReference type="EMBL" id="KAK7881196.1"/>
    </source>
</evidence>
<accession>A0AAW0MX60</accession>
<feature type="compositionally biased region" description="Pro residues" evidence="10">
    <location>
        <begin position="404"/>
        <end position="425"/>
    </location>
</feature>
<keyword evidence="2" id="KW-0479">Metal-binding</keyword>
<dbReference type="SUPFAM" id="SSF57903">
    <property type="entry name" value="FYVE/PHD zinc finger"/>
    <property type="match status" value="2"/>
</dbReference>
<evidence type="ECO:0000313" key="14">
    <source>
        <dbReference type="Proteomes" id="UP001460270"/>
    </source>
</evidence>
<feature type="region of interest" description="Disordered" evidence="10">
    <location>
        <begin position="390"/>
        <end position="677"/>
    </location>
</feature>
<keyword evidence="3" id="KW-0677">Repeat</keyword>
<dbReference type="PROSITE" id="PS50016">
    <property type="entry name" value="ZF_PHD_2"/>
    <property type="match status" value="1"/>
</dbReference>
<feature type="compositionally biased region" description="Low complexity" evidence="10">
    <location>
        <begin position="24"/>
        <end position="39"/>
    </location>
</feature>
<evidence type="ECO:0000256" key="8">
    <source>
        <dbReference type="ARBA" id="ARBA00023242"/>
    </source>
</evidence>
<evidence type="ECO:0000259" key="11">
    <source>
        <dbReference type="PROSITE" id="PS50016"/>
    </source>
</evidence>
<dbReference type="Proteomes" id="UP001460270">
    <property type="component" value="Unassembled WGS sequence"/>
</dbReference>
<feature type="compositionally biased region" description="Low complexity" evidence="10">
    <location>
        <begin position="439"/>
        <end position="448"/>
    </location>
</feature>
<dbReference type="GO" id="GO:0003713">
    <property type="term" value="F:transcription coactivator activity"/>
    <property type="evidence" value="ECO:0007669"/>
    <property type="project" value="TreeGrafter"/>
</dbReference>
<evidence type="ECO:0000256" key="7">
    <source>
        <dbReference type="ARBA" id="ARBA00023163"/>
    </source>
</evidence>
<dbReference type="SMART" id="SM00184">
    <property type="entry name" value="RING"/>
    <property type="match status" value="2"/>
</dbReference>
<feature type="region of interest" description="Disordered" evidence="10">
    <location>
        <begin position="1"/>
        <end position="97"/>
    </location>
</feature>
<dbReference type="AlphaFoldDB" id="A0AAW0MX60"/>
<feature type="domain" description="PHD-type" evidence="11">
    <location>
        <begin position="224"/>
        <end position="277"/>
    </location>
</feature>
<dbReference type="InterPro" id="IPR001841">
    <property type="entry name" value="Znf_RING"/>
</dbReference>
<evidence type="ECO:0000256" key="3">
    <source>
        <dbReference type="ARBA" id="ARBA00022737"/>
    </source>
</evidence>
<name>A0AAW0MX60_9GOBI</name>
<sequence>METNRLFSDGQHRRRNKTPDAVCLLPAGGALSSGPGSSGRVRTHPRLHPPARVKPPRHARSPRRLPRPRLPPGPGHAHGSSPEQNESSSEFLEQLGPIGLPPDVDVQSLFDPTGQCCAHLQCASWSEGVSRGEAQCLLFVDKAIDSASTQVCAFCRQLGASLRCRETGCGRSYHFPCATAASTNQEWSQKVTWCTRHAHKHHYHGDCLDPPLVPSPLSRAGWQCAECRVCRACGLREAGSPVLVCERCDKVYHPHCLSPLLLDPPTSGWSCKSCRVCRRCGVRASGAWANHPSLCESCDPAQPCSLCGDAPDLYSPQDHVTCISCFRSVHTECIVQAGEARLGAEAYTCATCRPRAEKQPGPTTPHSPPAAAAITTATTTTATPAVFASSASVVEEETEEAPPISLPSEPPPSPESPKPHSPPRPHISSESPEIRISNSTQTQQSSPSSQPPTPKSERPPSPSENVLAEEKDRKARYHESPSPSQNPPSERVELSKICVETVESSELDPEERLTISETAEESSLRNGEESKTVHPQSPQLSPQPCRVSENSEPFQPEPMEVEQSVPDSDPPPATEHPQTPEKSEMEPTEKQQSPPSPSLEISEEKPKSPSSEEQVIHLELITVSQSPVQLSEDTDVASSPKSSPKDSHDHEQSSELDSTKLQESHTQDYLEVTDRQR</sequence>
<keyword evidence="14" id="KW-1185">Reference proteome</keyword>
<protein>
    <recommendedName>
        <fullName evidence="15">[Histone H3]-lysine(4) N-trimethyltransferase</fullName>
    </recommendedName>
</protein>
<feature type="compositionally biased region" description="Basic and acidic residues" evidence="10">
    <location>
        <begin position="522"/>
        <end position="532"/>
    </location>
</feature>
<proteinExistence type="predicted"/>
<dbReference type="PANTHER" id="PTHR45888">
    <property type="entry name" value="HL01030P-RELATED"/>
    <property type="match status" value="1"/>
</dbReference>
<evidence type="ECO:0000256" key="1">
    <source>
        <dbReference type="ARBA" id="ARBA00004123"/>
    </source>
</evidence>
<evidence type="ECO:0000256" key="9">
    <source>
        <dbReference type="PROSITE-ProRule" id="PRU00146"/>
    </source>
</evidence>
<dbReference type="InterPro" id="IPR001965">
    <property type="entry name" value="Znf_PHD"/>
</dbReference>
<dbReference type="Gene3D" id="3.30.40.10">
    <property type="entry name" value="Zinc/RING finger domain, C3HC4 (zinc finger)"/>
    <property type="match status" value="2"/>
</dbReference>
<dbReference type="InterPro" id="IPR034732">
    <property type="entry name" value="EPHD"/>
</dbReference>
<feature type="compositionally biased region" description="Basic and acidic residues" evidence="10">
    <location>
        <begin position="578"/>
        <end position="589"/>
    </location>
</feature>
<feature type="domain" description="PHD-type" evidence="12">
    <location>
        <begin position="86"/>
        <end position="198"/>
    </location>
</feature>
<comment type="caution">
    <text evidence="13">The sequence shown here is derived from an EMBL/GenBank/DDBJ whole genome shotgun (WGS) entry which is preliminary data.</text>
</comment>
<evidence type="ECO:0000259" key="12">
    <source>
        <dbReference type="PROSITE" id="PS51805"/>
    </source>
</evidence>
<keyword evidence="5" id="KW-0862">Zinc</keyword>
<dbReference type="Pfam" id="PF13771">
    <property type="entry name" value="zf-HC5HC2H"/>
    <property type="match status" value="1"/>
</dbReference>
<dbReference type="PANTHER" id="PTHR45888:SF1">
    <property type="entry name" value="HISTONE-LYSINE N-METHYLTRANSFERASE 2C"/>
    <property type="match status" value="1"/>
</dbReference>
<evidence type="ECO:0008006" key="15">
    <source>
        <dbReference type="Google" id="ProtNLM"/>
    </source>
</evidence>
<keyword evidence="4 9" id="KW-0863">Zinc-finger</keyword>
<comment type="subcellular location">
    <subcellularLocation>
        <location evidence="1">Nucleus</location>
    </subcellularLocation>
</comment>
<evidence type="ECO:0000256" key="2">
    <source>
        <dbReference type="ARBA" id="ARBA00022723"/>
    </source>
</evidence>
<evidence type="ECO:0000256" key="5">
    <source>
        <dbReference type="ARBA" id="ARBA00022833"/>
    </source>
</evidence>
<dbReference type="InterPro" id="IPR013083">
    <property type="entry name" value="Znf_RING/FYVE/PHD"/>
</dbReference>
<dbReference type="InterPro" id="IPR011011">
    <property type="entry name" value="Znf_FYVE_PHD"/>
</dbReference>
<dbReference type="GO" id="GO:0008270">
    <property type="term" value="F:zinc ion binding"/>
    <property type="evidence" value="ECO:0007669"/>
    <property type="project" value="UniProtKB-KW"/>
</dbReference>
<evidence type="ECO:0000256" key="4">
    <source>
        <dbReference type="ARBA" id="ARBA00022771"/>
    </source>
</evidence>
<dbReference type="PROSITE" id="PS51805">
    <property type="entry name" value="EPHD"/>
    <property type="match status" value="1"/>
</dbReference>